<comment type="domain">
    <text evidence="7">Contains large globular domains required for ATP hydrolysis at each terminus and a third globular domain forming a flexible hinge near the middle of the molecule. These domains are separated by coiled-coil structures.</text>
</comment>
<sequence>MQLKRLEIKGFKSFADKTVIDFTDGITAVVGPNGSGKSNIIEAIRWVMGEQSAKTLRGGRMHDIIFSGTDSRKAINIAEVTLILDNSDSFLPIDFEEVSIGRRLNRNGDSDYYINKESCRLKDVVDLFMDSGLGKESFSIISQGQVEAVFNSKAEDRRAIFEEAAGVFKYKLQKEKAERKLFETQDNLDRVQDILYELNDQLEPLKKQKDIAQSFVSQKEELTDLDIALSVLKIDQYAREQKENKAKIEALNEDLRRVQTKLDRESTELKEKRAALHDIEDKREKLQAETITSVQQIERTEAQLRLVEEKERHQDAFLSEKQGSLKKEETRLAALNDEYESLKQAYQKQSAHVTDLKNDVKKYDERLARLMGNKEEAIEELRGAYIDAMQNKTSLKNEEMYLERERQQATINAEKHKTSLKDVSQKLDEARTSHTEKEAALLAIKTEIDELLETYTSKKALMDDTQGSFKQKADRLNQLNHQLQRAQAKQASLKEMQENYAGYFAGVKAVMRGKDNLQGIVGTVADMMDVPTDVTEAIDVVLGAASQFVIVEDEKSGRDAISYLKNKKAGRATFLPLTTIKKRFVSPQMRQKAQNVDGFIGIASDLIHFDDKVRNVMENLLGQTIVAKDLHSANAIAKALRYSVRIVSLDGDVMNAGGSMTGGGGKRSSNAHLFSQKKEQKALRIEIDELEKTIKLREDENQTDRDTIESLTKDLEELRTSGEDKRLEERQLEQVVESLSETVNRLERECKGLRYEQQEAEKEETQVNTDLKEVKEKRVRAESDLERLKHELDQLTNEKEDKQVQKERLEQEREELSEQWNAERETLAFTRSKRESVEAQIREVDQSIENLKAELTQLEEGVELESKEDLGEKLETLQKEAVKLKAQESDLKESHTDLDEMVSQLDESVSYAIDYKAELTDKKNQLDIAQSRLDVSMDHLLAYLSEEYTTSYEEAKSIQPDDIDAEATQKRVKLLKRGIEELGPVNVGAIEEYERVAERHDFLAAQQQDLLEAKEKLYDTMDQMDSEVERRFYETFSQVKEQFALVFPRMFGGGKAELRLTDPDDLLHSGIEIIAQPPGKRLQSLSLLSGGERALTALSLLFAIIQVKPIPFCILDEAEAALDEANVTRFGRYLHEFASETQFIVITHRKGTMEEADSLYGVTMREKGVSRLVSVHLQDIEETVTQ</sequence>
<dbReference type="GO" id="GO:0016887">
    <property type="term" value="F:ATP hydrolysis activity"/>
    <property type="evidence" value="ECO:0007669"/>
    <property type="project" value="InterPro"/>
</dbReference>
<dbReference type="Gene3D" id="3.30.70.1620">
    <property type="match status" value="1"/>
</dbReference>
<evidence type="ECO:0000313" key="9">
    <source>
        <dbReference type="EMBL" id="SFC44640.1"/>
    </source>
</evidence>
<dbReference type="InterPro" id="IPR036277">
    <property type="entry name" value="SMC_hinge_sf"/>
</dbReference>
<dbReference type="HAMAP" id="MF_01894">
    <property type="entry name" value="Smc_prok"/>
    <property type="match status" value="1"/>
</dbReference>
<evidence type="ECO:0000256" key="1">
    <source>
        <dbReference type="ARBA" id="ARBA00004496"/>
    </source>
</evidence>
<dbReference type="GO" id="GO:0030261">
    <property type="term" value="P:chromosome condensation"/>
    <property type="evidence" value="ECO:0007669"/>
    <property type="project" value="InterPro"/>
</dbReference>
<dbReference type="Pfam" id="PF06470">
    <property type="entry name" value="SMC_hinge"/>
    <property type="match status" value="1"/>
</dbReference>
<dbReference type="PIRSF" id="PIRSF005719">
    <property type="entry name" value="SMC"/>
    <property type="match status" value="1"/>
</dbReference>
<dbReference type="PANTHER" id="PTHR43977">
    <property type="entry name" value="STRUCTURAL MAINTENANCE OF CHROMOSOMES PROTEIN 3"/>
    <property type="match status" value="1"/>
</dbReference>
<dbReference type="AlphaFoldDB" id="A0A1I1JGR6"/>
<dbReference type="Gene3D" id="3.40.50.300">
    <property type="entry name" value="P-loop containing nucleotide triphosphate hydrolases"/>
    <property type="match status" value="2"/>
</dbReference>
<proteinExistence type="inferred from homology"/>
<dbReference type="InterPro" id="IPR003395">
    <property type="entry name" value="RecF/RecN/SMC_N"/>
</dbReference>
<comment type="similarity">
    <text evidence="7">Belongs to the SMC family.</text>
</comment>
<dbReference type="InterPro" id="IPR011890">
    <property type="entry name" value="SMC_prok"/>
</dbReference>
<dbReference type="RefSeq" id="WP_091530253.1">
    <property type="nucleotide sequence ID" value="NZ_FOLT01000007.1"/>
</dbReference>
<dbReference type="NCBIfam" id="TIGR02168">
    <property type="entry name" value="SMC_prok_B"/>
    <property type="match status" value="1"/>
</dbReference>
<dbReference type="InterPro" id="IPR027417">
    <property type="entry name" value="P-loop_NTPase"/>
</dbReference>
<comment type="subcellular location">
    <subcellularLocation>
        <location evidence="1 7">Cytoplasm</location>
    </subcellularLocation>
</comment>
<feature type="coiled-coil region" evidence="7">
    <location>
        <begin position="469"/>
        <end position="499"/>
    </location>
</feature>
<gene>
    <name evidence="7" type="primary">smc</name>
    <name evidence="9" type="ORF">SAMN04488102_10721</name>
</gene>
<keyword evidence="4 7" id="KW-0067">ATP-binding</keyword>
<dbReference type="GO" id="GO:0007059">
    <property type="term" value="P:chromosome segregation"/>
    <property type="evidence" value="ECO:0007669"/>
    <property type="project" value="UniProtKB-UniRule"/>
</dbReference>
<keyword evidence="3 7" id="KW-0547">Nucleotide-binding</keyword>
<dbReference type="InterPro" id="IPR024704">
    <property type="entry name" value="SMC"/>
</dbReference>
<dbReference type="GO" id="GO:0005694">
    <property type="term" value="C:chromosome"/>
    <property type="evidence" value="ECO:0007669"/>
    <property type="project" value="InterPro"/>
</dbReference>
<dbReference type="FunFam" id="3.40.50.300:FF:000901">
    <property type="entry name" value="Chromosome partition protein Smc"/>
    <property type="match status" value="1"/>
</dbReference>
<feature type="coiled-coil region" evidence="7">
    <location>
        <begin position="673"/>
        <end position="932"/>
    </location>
</feature>
<dbReference type="GO" id="GO:0003677">
    <property type="term" value="F:DNA binding"/>
    <property type="evidence" value="ECO:0007669"/>
    <property type="project" value="UniProtKB-UniRule"/>
</dbReference>
<dbReference type="SUPFAM" id="SSF75553">
    <property type="entry name" value="Smc hinge domain"/>
    <property type="match status" value="1"/>
</dbReference>
<protein>
    <recommendedName>
        <fullName evidence="7">Chromosome partition protein Smc</fullName>
    </recommendedName>
</protein>
<keyword evidence="10" id="KW-1185">Reference proteome</keyword>
<organism evidence="9 10">
    <name type="scientific">Alkalibacterium subtropicum</name>
    <dbReference type="NCBI Taxonomy" id="753702"/>
    <lineage>
        <taxon>Bacteria</taxon>
        <taxon>Bacillati</taxon>
        <taxon>Bacillota</taxon>
        <taxon>Bacilli</taxon>
        <taxon>Lactobacillales</taxon>
        <taxon>Carnobacteriaceae</taxon>
        <taxon>Alkalibacterium</taxon>
    </lineage>
</organism>
<evidence type="ECO:0000256" key="2">
    <source>
        <dbReference type="ARBA" id="ARBA00022490"/>
    </source>
</evidence>
<evidence type="ECO:0000259" key="8">
    <source>
        <dbReference type="SMART" id="SM00968"/>
    </source>
</evidence>
<name>A0A1I1JGR6_9LACT</name>
<evidence type="ECO:0000256" key="7">
    <source>
        <dbReference type="HAMAP-Rule" id="MF_01894"/>
    </source>
</evidence>
<dbReference type="Pfam" id="PF02463">
    <property type="entry name" value="SMC_N"/>
    <property type="match status" value="1"/>
</dbReference>
<comment type="function">
    <text evidence="7">Required for chromosome condensation and partitioning.</text>
</comment>
<feature type="coiled-coil region" evidence="7">
    <location>
        <begin position="234"/>
        <end position="289"/>
    </location>
</feature>
<feature type="domain" description="SMC hinge" evidence="8">
    <location>
        <begin position="518"/>
        <end position="637"/>
    </location>
</feature>
<evidence type="ECO:0000256" key="3">
    <source>
        <dbReference type="ARBA" id="ARBA00022741"/>
    </source>
</evidence>
<accession>A0A1I1JGR6</accession>
<feature type="binding site" evidence="7">
    <location>
        <begin position="32"/>
        <end position="39"/>
    </location>
    <ligand>
        <name>ATP</name>
        <dbReference type="ChEBI" id="CHEBI:30616"/>
    </ligand>
</feature>
<dbReference type="GO" id="GO:0005737">
    <property type="term" value="C:cytoplasm"/>
    <property type="evidence" value="ECO:0007669"/>
    <property type="project" value="UniProtKB-SubCell"/>
</dbReference>
<reference evidence="10" key="1">
    <citation type="submission" date="2016-10" db="EMBL/GenBank/DDBJ databases">
        <authorList>
            <person name="Varghese N."/>
            <person name="Submissions S."/>
        </authorList>
    </citation>
    <scope>NUCLEOTIDE SEQUENCE [LARGE SCALE GENOMIC DNA]</scope>
    <source>
        <strain evidence="10">DSM 23664</strain>
    </source>
</reference>
<dbReference type="SUPFAM" id="SSF52540">
    <property type="entry name" value="P-loop containing nucleoside triphosphate hydrolases"/>
    <property type="match status" value="1"/>
</dbReference>
<dbReference type="STRING" id="753702.SAMN04488102_10721"/>
<dbReference type="InterPro" id="IPR010935">
    <property type="entry name" value="SMC_hinge"/>
</dbReference>
<keyword evidence="5 7" id="KW-0175">Coiled coil</keyword>
<dbReference type="GO" id="GO:0007062">
    <property type="term" value="P:sister chromatid cohesion"/>
    <property type="evidence" value="ECO:0007669"/>
    <property type="project" value="InterPro"/>
</dbReference>
<keyword evidence="6 7" id="KW-0238">DNA-binding</keyword>
<dbReference type="SMART" id="SM00968">
    <property type="entry name" value="SMC_hinge"/>
    <property type="match status" value="1"/>
</dbReference>
<evidence type="ECO:0000256" key="6">
    <source>
        <dbReference type="ARBA" id="ARBA00023125"/>
    </source>
</evidence>
<dbReference type="FunFam" id="3.40.50.300:FF:000984">
    <property type="entry name" value="Chromosome partition protein Smc"/>
    <property type="match status" value="1"/>
</dbReference>
<evidence type="ECO:0000256" key="4">
    <source>
        <dbReference type="ARBA" id="ARBA00022840"/>
    </source>
</evidence>
<dbReference type="GO" id="GO:0006260">
    <property type="term" value="P:DNA replication"/>
    <property type="evidence" value="ECO:0007669"/>
    <property type="project" value="UniProtKB-UniRule"/>
</dbReference>
<evidence type="ECO:0000313" key="10">
    <source>
        <dbReference type="Proteomes" id="UP000199612"/>
    </source>
</evidence>
<dbReference type="CDD" id="cd03278">
    <property type="entry name" value="ABC_SMC_barmotin"/>
    <property type="match status" value="2"/>
</dbReference>
<evidence type="ECO:0000256" key="5">
    <source>
        <dbReference type="ARBA" id="ARBA00023054"/>
    </source>
</evidence>
<dbReference type="Gene3D" id="1.20.1060.20">
    <property type="match status" value="1"/>
</dbReference>
<keyword evidence="2 7" id="KW-0963">Cytoplasm</keyword>
<feature type="coiled-coil region" evidence="7">
    <location>
        <begin position="318"/>
        <end position="433"/>
    </location>
</feature>
<comment type="subunit">
    <text evidence="7">Homodimer.</text>
</comment>
<dbReference type="Proteomes" id="UP000199612">
    <property type="component" value="Unassembled WGS sequence"/>
</dbReference>
<dbReference type="EMBL" id="FOLT01000007">
    <property type="protein sequence ID" value="SFC44640.1"/>
    <property type="molecule type" value="Genomic_DNA"/>
</dbReference>
<dbReference type="GO" id="GO:0005524">
    <property type="term" value="F:ATP binding"/>
    <property type="evidence" value="ECO:0007669"/>
    <property type="project" value="UniProtKB-UniRule"/>
</dbReference>
<dbReference type="Gene3D" id="6.10.250.370">
    <property type="match status" value="1"/>
</dbReference>
<dbReference type="OrthoDB" id="9808768at2"/>